<dbReference type="Gene3D" id="3.30.60.190">
    <property type="match status" value="1"/>
</dbReference>
<evidence type="ECO:0000256" key="1">
    <source>
        <dbReference type="PROSITE-ProRule" id="PRU00453"/>
    </source>
</evidence>
<feature type="compositionally biased region" description="Basic and acidic residues" evidence="2">
    <location>
        <begin position="174"/>
        <end position="186"/>
    </location>
</feature>
<keyword evidence="1" id="KW-0863">Zinc-finger</keyword>
<accession>A0A6P8I924</accession>
<feature type="compositionally biased region" description="Polar residues" evidence="2">
    <location>
        <begin position="187"/>
        <end position="199"/>
    </location>
</feature>
<dbReference type="GO" id="GO:0008270">
    <property type="term" value="F:zinc ion binding"/>
    <property type="evidence" value="ECO:0007669"/>
    <property type="project" value="UniProtKB-UniRule"/>
</dbReference>
<reference evidence="5" key="1">
    <citation type="submission" date="2025-08" db="UniProtKB">
        <authorList>
            <consortium name="RefSeq"/>
        </authorList>
    </citation>
    <scope>IDENTIFICATION</scope>
    <source>
        <tissue evidence="5">Tentacle</tissue>
    </source>
</reference>
<dbReference type="PROSITE" id="PS51083">
    <property type="entry name" value="ZF_HIT"/>
    <property type="match status" value="1"/>
</dbReference>
<dbReference type="InterPro" id="IPR039646">
    <property type="entry name" value="ZNHIT2"/>
</dbReference>
<evidence type="ECO:0000313" key="4">
    <source>
        <dbReference type="Proteomes" id="UP000515163"/>
    </source>
</evidence>
<dbReference type="InParanoid" id="A0A6P8I924"/>
<dbReference type="PANTHER" id="PTHR15555:SF0">
    <property type="entry name" value="ZINC FINGER HIT DOMAIN-CONTAINING PROTEIN 2"/>
    <property type="match status" value="1"/>
</dbReference>
<feature type="domain" description="HIT-type" evidence="3">
    <location>
        <begin position="25"/>
        <end position="58"/>
    </location>
</feature>
<name>A0A6P8I924_ACTTE</name>
<keyword evidence="1" id="KW-0862">Zinc</keyword>
<organism evidence="4 5">
    <name type="scientific">Actinia tenebrosa</name>
    <name type="common">Australian red waratah sea anemone</name>
    <dbReference type="NCBI Taxonomy" id="6105"/>
    <lineage>
        <taxon>Eukaryota</taxon>
        <taxon>Metazoa</taxon>
        <taxon>Cnidaria</taxon>
        <taxon>Anthozoa</taxon>
        <taxon>Hexacorallia</taxon>
        <taxon>Actiniaria</taxon>
        <taxon>Actiniidae</taxon>
        <taxon>Actinia</taxon>
    </lineage>
</organism>
<dbReference type="OrthoDB" id="10005492at2759"/>
<evidence type="ECO:0000259" key="3">
    <source>
        <dbReference type="PROSITE" id="PS51083"/>
    </source>
</evidence>
<evidence type="ECO:0000256" key="2">
    <source>
        <dbReference type="SAM" id="MobiDB-lite"/>
    </source>
</evidence>
<dbReference type="Proteomes" id="UP000515163">
    <property type="component" value="Unplaced"/>
</dbReference>
<protein>
    <submittedName>
        <fullName evidence="5">Zinc finger HIT domain-containing protein 2-like</fullName>
    </submittedName>
</protein>
<feature type="region of interest" description="Disordered" evidence="2">
    <location>
        <begin position="92"/>
        <end position="114"/>
    </location>
</feature>
<evidence type="ECO:0000313" key="5">
    <source>
        <dbReference type="RefSeq" id="XP_031563726.1"/>
    </source>
</evidence>
<dbReference type="RefSeq" id="XP_031563726.1">
    <property type="nucleotide sequence ID" value="XM_031707866.1"/>
</dbReference>
<dbReference type="PANTHER" id="PTHR15555">
    <property type="entry name" value="ZINC FINGER HIT DOMAIN CONTAINING PROTEIN 2 PROTEIN FON -RELATED"/>
    <property type="match status" value="1"/>
</dbReference>
<dbReference type="Pfam" id="PF04438">
    <property type="entry name" value="zf-HIT"/>
    <property type="match status" value="1"/>
</dbReference>
<feature type="region of interest" description="Disordered" evidence="2">
    <location>
        <begin position="174"/>
        <end position="199"/>
    </location>
</feature>
<dbReference type="AlphaFoldDB" id="A0A6P8I924"/>
<dbReference type="CDD" id="cd23024">
    <property type="entry name" value="zf-HIT_ZNHIT2-3"/>
    <property type="match status" value="1"/>
</dbReference>
<dbReference type="SUPFAM" id="SSF144232">
    <property type="entry name" value="HIT/MYND zinc finger-like"/>
    <property type="match status" value="1"/>
</dbReference>
<keyword evidence="1" id="KW-0479">Metal-binding</keyword>
<dbReference type="InterPro" id="IPR007529">
    <property type="entry name" value="Znf_HIT"/>
</dbReference>
<dbReference type="GeneID" id="116299238"/>
<sequence>MADEEVKLFDNQGNEITASSRAPVCFFCQKNSSKYTCPRCNAGYCSVSCYNSEKHVQCSEGFYKKNVLEELSQRTKDPEDVQKVLSMLKNLEKENEEGEDEESEESSLEERLGGIDLDKADPSLIWESLTEDEKREFESSIKSGHLSQVVEEWIPWWEPANEQRKLKIQVLQSEERKNEETEKPNNDIRNNNQQPQKSKNYPTVLHNLQQLSSPASPLIKYSIIDTLYAYAYTMRLYNGSPMENPEQSSQTLYKLSSSLSKNFTFESLESAVYNSLNVVLESKDLFNSQKFSYDIILDIVDLIQGSFKRGKKVVNFVDCALSDAHRIIEKGRKELKHGSESCKDDVKRLWLAKKKLEFFLSWMLSNSDILSSFAADLRTLHLDLVSNIEIHKAEKKKIQAKWKGNKPPLTKKLIEEL</sequence>
<proteinExistence type="predicted"/>
<keyword evidence="4" id="KW-1185">Reference proteome</keyword>
<gene>
    <name evidence="5" type="primary">LOC116299238</name>
</gene>
<dbReference type="KEGG" id="aten:116299238"/>
<dbReference type="FunCoup" id="A0A6P8I924">
    <property type="interactions" value="549"/>
</dbReference>
<feature type="compositionally biased region" description="Acidic residues" evidence="2">
    <location>
        <begin position="94"/>
        <end position="107"/>
    </location>
</feature>